<dbReference type="InterPro" id="IPR050939">
    <property type="entry name" value="Olfactory_GPCR1"/>
</dbReference>
<dbReference type="AlphaFoldDB" id="M7AK94"/>
<evidence type="ECO:0000256" key="3">
    <source>
        <dbReference type="ARBA" id="ARBA00022606"/>
    </source>
</evidence>
<evidence type="ECO:0000256" key="2">
    <source>
        <dbReference type="ARBA" id="ARBA00022475"/>
    </source>
</evidence>
<evidence type="ECO:0000256" key="9">
    <source>
        <dbReference type="ARBA" id="ARBA00023157"/>
    </source>
</evidence>
<evidence type="ECO:0000256" key="5">
    <source>
        <dbReference type="ARBA" id="ARBA00022725"/>
    </source>
</evidence>
<evidence type="ECO:0000256" key="7">
    <source>
        <dbReference type="ARBA" id="ARBA00023040"/>
    </source>
</evidence>
<gene>
    <name evidence="15" type="ORF">UY3_17364</name>
</gene>
<dbReference type="Proteomes" id="UP000031443">
    <property type="component" value="Unassembled WGS sequence"/>
</dbReference>
<organism evidence="15 16">
    <name type="scientific">Chelonia mydas</name>
    <name type="common">Green sea-turtle</name>
    <name type="synonym">Chelonia agassizi</name>
    <dbReference type="NCBI Taxonomy" id="8469"/>
    <lineage>
        <taxon>Eukaryota</taxon>
        <taxon>Metazoa</taxon>
        <taxon>Chordata</taxon>
        <taxon>Craniata</taxon>
        <taxon>Vertebrata</taxon>
        <taxon>Euteleostomi</taxon>
        <taxon>Archelosauria</taxon>
        <taxon>Testudinata</taxon>
        <taxon>Testudines</taxon>
        <taxon>Cryptodira</taxon>
        <taxon>Durocryptodira</taxon>
        <taxon>Americhelydia</taxon>
        <taxon>Chelonioidea</taxon>
        <taxon>Cheloniidae</taxon>
        <taxon>Chelonia</taxon>
    </lineage>
</organism>
<dbReference type="GO" id="GO:0005886">
    <property type="term" value="C:plasma membrane"/>
    <property type="evidence" value="ECO:0007669"/>
    <property type="project" value="UniProtKB-SubCell"/>
</dbReference>
<keyword evidence="8 13" id="KW-0472">Membrane</keyword>
<keyword evidence="12" id="KW-0807">Transducer</keyword>
<dbReference type="Gene3D" id="1.20.1070.10">
    <property type="entry name" value="Rhodopsin 7-helix transmembrane proteins"/>
    <property type="match status" value="1"/>
</dbReference>
<dbReference type="PROSITE" id="PS50262">
    <property type="entry name" value="G_PROTEIN_RECEP_F1_2"/>
    <property type="match status" value="1"/>
</dbReference>
<evidence type="ECO:0000256" key="11">
    <source>
        <dbReference type="ARBA" id="ARBA00023180"/>
    </source>
</evidence>
<comment type="subcellular location">
    <subcellularLocation>
        <location evidence="1">Cell membrane</location>
        <topology evidence="1">Multi-pass membrane protein</topology>
    </subcellularLocation>
</comment>
<evidence type="ECO:0000256" key="12">
    <source>
        <dbReference type="ARBA" id="ARBA00023224"/>
    </source>
</evidence>
<keyword evidence="11" id="KW-0325">Glycoprotein</keyword>
<dbReference type="SUPFAM" id="SSF81321">
    <property type="entry name" value="Family A G protein-coupled receptor-like"/>
    <property type="match status" value="1"/>
</dbReference>
<evidence type="ECO:0000256" key="10">
    <source>
        <dbReference type="ARBA" id="ARBA00023170"/>
    </source>
</evidence>
<evidence type="ECO:0000256" key="4">
    <source>
        <dbReference type="ARBA" id="ARBA00022692"/>
    </source>
</evidence>
<keyword evidence="16" id="KW-1185">Reference proteome</keyword>
<dbReference type="GO" id="GO:0004984">
    <property type="term" value="F:olfactory receptor activity"/>
    <property type="evidence" value="ECO:0007669"/>
    <property type="project" value="InterPro"/>
</dbReference>
<proteinExistence type="predicted"/>
<keyword evidence="2" id="KW-1003">Cell membrane</keyword>
<reference evidence="16" key="1">
    <citation type="journal article" date="2013" name="Nat. Genet.">
        <title>The draft genomes of soft-shell turtle and green sea turtle yield insights into the development and evolution of the turtle-specific body plan.</title>
        <authorList>
            <person name="Wang Z."/>
            <person name="Pascual-Anaya J."/>
            <person name="Zadissa A."/>
            <person name="Li W."/>
            <person name="Niimura Y."/>
            <person name="Huang Z."/>
            <person name="Li C."/>
            <person name="White S."/>
            <person name="Xiong Z."/>
            <person name="Fang D."/>
            <person name="Wang B."/>
            <person name="Ming Y."/>
            <person name="Chen Y."/>
            <person name="Zheng Y."/>
            <person name="Kuraku S."/>
            <person name="Pignatelli M."/>
            <person name="Herrero J."/>
            <person name="Beal K."/>
            <person name="Nozawa M."/>
            <person name="Li Q."/>
            <person name="Wang J."/>
            <person name="Zhang H."/>
            <person name="Yu L."/>
            <person name="Shigenobu S."/>
            <person name="Wang J."/>
            <person name="Liu J."/>
            <person name="Flicek P."/>
            <person name="Searle S."/>
            <person name="Wang J."/>
            <person name="Kuratani S."/>
            <person name="Yin Y."/>
            <person name="Aken B."/>
            <person name="Zhang G."/>
            <person name="Irie N."/>
        </authorList>
    </citation>
    <scope>NUCLEOTIDE SEQUENCE [LARGE SCALE GENOMIC DNA]</scope>
</reference>
<evidence type="ECO:0000256" key="1">
    <source>
        <dbReference type="ARBA" id="ARBA00004651"/>
    </source>
</evidence>
<protein>
    <submittedName>
        <fullName evidence="15">Olfactory receptor 11L1</fullName>
    </submittedName>
</protein>
<dbReference type="STRING" id="8469.M7AK94"/>
<sequence>MVAVALNLIFSLVPFLLTLMSYVGIIATILRIPSTAGRQKTFSTCSSHLIVVSIYYANLLTVYMFSTTDILSNLKKDLSVIYTILTPLVNLLFYSLRNKEAQETLRKACRIFMFGPC</sequence>
<evidence type="ECO:0000313" key="16">
    <source>
        <dbReference type="Proteomes" id="UP000031443"/>
    </source>
</evidence>
<name>M7AK94_CHEMY</name>
<keyword evidence="10 15" id="KW-0675">Receptor</keyword>
<accession>M7AK94</accession>
<keyword evidence="7" id="KW-0297">G-protein coupled receptor</keyword>
<evidence type="ECO:0000256" key="13">
    <source>
        <dbReference type="SAM" id="Phobius"/>
    </source>
</evidence>
<dbReference type="PANTHER" id="PTHR24242">
    <property type="entry name" value="G-PROTEIN COUPLED RECEPTOR"/>
    <property type="match status" value="1"/>
</dbReference>
<keyword evidence="6 13" id="KW-1133">Transmembrane helix</keyword>
<feature type="transmembrane region" description="Helical" evidence="13">
    <location>
        <begin position="42"/>
        <end position="66"/>
    </location>
</feature>
<evidence type="ECO:0000259" key="14">
    <source>
        <dbReference type="PROSITE" id="PS50262"/>
    </source>
</evidence>
<evidence type="ECO:0000313" key="15">
    <source>
        <dbReference type="EMBL" id="EMP25566.1"/>
    </source>
</evidence>
<dbReference type="EMBL" id="KB588216">
    <property type="protein sequence ID" value="EMP25566.1"/>
    <property type="molecule type" value="Genomic_DNA"/>
</dbReference>
<feature type="domain" description="G-protein coupled receptors family 1 profile" evidence="14">
    <location>
        <begin position="1"/>
        <end position="94"/>
    </location>
</feature>
<keyword evidence="9" id="KW-1015">Disulfide bond</keyword>
<dbReference type="InterPro" id="IPR017452">
    <property type="entry name" value="GPCR_Rhodpsn_7TM"/>
</dbReference>
<keyword evidence="4 13" id="KW-0812">Transmembrane</keyword>
<keyword evidence="3" id="KW-0716">Sensory transduction</keyword>
<feature type="transmembrane region" description="Helical" evidence="13">
    <location>
        <begin position="6"/>
        <end position="30"/>
    </location>
</feature>
<dbReference type="PANTHER" id="PTHR24242:SF359">
    <property type="entry name" value="ODORANT RECEPTOR-RELATED"/>
    <property type="match status" value="1"/>
</dbReference>
<dbReference type="InterPro" id="IPR000725">
    <property type="entry name" value="Olfact_rcpt"/>
</dbReference>
<keyword evidence="5" id="KW-0552">Olfaction</keyword>
<dbReference type="Pfam" id="PF13853">
    <property type="entry name" value="7tm_4"/>
    <property type="match status" value="1"/>
</dbReference>
<feature type="transmembrane region" description="Helical" evidence="13">
    <location>
        <begin position="78"/>
        <end position="96"/>
    </location>
</feature>
<evidence type="ECO:0000256" key="8">
    <source>
        <dbReference type="ARBA" id="ARBA00023136"/>
    </source>
</evidence>
<evidence type="ECO:0000256" key="6">
    <source>
        <dbReference type="ARBA" id="ARBA00022989"/>
    </source>
</evidence>
<dbReference type="GO" id="GO:0004930">
    <property type="term" value="F:G protein-coupled receptor activity"/>
    <property type="evidence" value="ECO:0007669"/>
    <property type="project" value="UniProtKB-KW"/>
</dbReference>